<dbReference type="RefSeq" id="WP_349241934.1">
    <property type="nucleotide sequence ID" value="NZ_JAVTTO010000003.1"/>
</dbReference>
<dbReference type="InterPro" id="IPR016032">
    <property type="entry name" value="Sig_transdc_resp-reg_C-effctor"/>
</dbReference>
<keyword evidence="1" id="KW-0812">Transmembrane</keyword>
<proteinExistence type="predicted"/>
<evidence type="ECO:0000313" key="4">
    <source>
        <dbReference type="Proteomes" id="UP001257277"/>
    </source>
</evidence>
<keyword evidence="1" id="KW-0472">Membrane</keyword>
<accession>A0ABU3LG33</accession>
<dbReference type="EMBL" id="JAVTTO010000003">
    <property type="protein sequence ID" value="MDT7832676.1"/>
    <property type="molecule type" value="Genomic_DNA"/>
</dbReference>
<dbReference type="Pfam" id="PF00196">
    <property type="entry name" value="GerE"/>
    <property type="match status" value="1"/>
</dbReference>
<dbReference type="Gene3D" id="1.10.10.10">
    <property type="entry name" value="Winged helix-like DNA-binding domain superfamily/Winged helix DNA-binding domain"/>
    <property type="match status" value="1"/>
</dbReference>
<protein>
    <submittedName>
        <fullName evidence="3">Triple tyrosine motif-containing protein</fullName>
    </submittedName>
</protein>
<dbReference type="InterPro" id="IPR000792">
    <property type="entry name" value="Tscrpt_reg_LuxR_C"/>
</dbReference>
<keyword evidence="4" id="KW-1185">Reference proteome</keyword>
<organism evidence="3 4">
    <name type="scientific">Asprobacillus argus</name>
    <dbReference type="NCBI Taxonomy" id="3076534"/>
    <lineage>
        <taxon>Bacteria</taxon>
        <taxon>Pseudomonadati</taxon>
        <taxon>Bacteroidota</taxon>
        <taxon>Flavobacteriia</taxon>
        <taxon>Flavobacteriales</taxon>
        <taxon>Flavobacteriaceae</taxon>
        <taxon>Asprobacillus</taxon>
    </lineage>
</organism>
<dbReference type="Proteomes" id="UP001257277">
    <property type="component" value="Unassembled WGS sequence"/>
</dbReference>
<evidence type="ECO:0000259" key="2">
    <source>
        <dbReference type="SMART" id="SM00421"/>
    </source>
</evidence>
<dbReference type="Gene3D" id="2.130.10.10">
    <property type="entry name" value="YVTN repeat-like/Quinoprotein amine dehydrogenase"/>
    <property type="match status" value="2"/>
</dbReference>
<dbReference type="Gene3D" id="2.60.40.10">
    <property type="entry name" value="Immunoglobulins"/>
    <property type="match status" value="1"/>
</dbReference>
<dbReference type="InterPro" id="IPR013783">
    <property type="entry name" value="Ig-like_fold"/>
</dbReference>
<gene>
    <name evidence="3" type="ORF">RQM59_09825</name>
</gene>
<keyword evidence="1" id="KW-1133">Transmembrane helix</keyword>
<dbReference type="InterPro" id="IPR015943">
    <property type="entry name" value="WD40/YVTN_repeat-like_dom_sf"/>
</dbReference>
<dbReference type="Pfam" id="PF07495">
    <property type="entry name" value="Y_Y_Y"/>
    <property type="match status" value="1"/>
</dbReference>
<sequence>MKLRYFLYVFLLIQISVLAQELPPIEVFTPENYGAEDQNWAIDQASDGSIYFANNKGLLTYNGARWKLYESANGSITRSVKVIDDKIYTGSYMDFGYWEKDAFGNLNYTSLTANNTVSLEEDEEFWNILELERWILFQSLDRIYIYDTKDNTFNVITSETRIVKIYKVDDSIYFQKINQGLFMFENGKETMVTDHQYVRDRIVVNIFNDDDQLLIQTKEDGFFSLQTDGNLVPWDTALNTKLKEYSIYSSIQLKNGHYILGTVSNGIIHVNDKKEIAYEINQSTGLGNNTVLSLFEDTGGNVWLGLDHGINNINFNTSFRVYKDDLGILGSTYTTFIDNNILYLGTNQGLFYKDHTVNGTFNFIKGTEGQVWTIQQIKNTIFCGHDKGTFIISNGRAQKISNAQGTWKIQEIKDQPNLLIQGNYNGLYIIERKNNVWSLKNKLEGFNISSRFFEFINDDEILVSHEHKGVYKLKIDPTLSKVLSYAKTAIDKSIKSSLISYHGKVLYGSKKGVFYYETASNTFLKDTILSQLYDSLGYVSGKLINVNDRLFAFSKSNISYAQQGKLSSKYDLFAIPLPNSVRETKDGYENVLYIGDSKYLMGTTDGYTIMDLGKDHSIEPKIALDAISAHSINGPHTPLNLAQNVALKNNENHIQIAFNVSDYSKYLPSLYTYRLLGFNDNWSDWSPKSVTYFENLPHGEYTFEVKAKLGDIETANTASYSFSIDKPWYLRSFAVILYILSGMLIVFLTHMIYRGYYKNQRKKLLHQKEKELEIQQLENKQQLMHFKNLDLQKDIDSKNRELGLSTMNLVRRNELLSTIKKELSLIKEKGDINNVIKLINKNLNASDDWKLFEEAFENADKDFIKKLKSKHSNLTSNDLRLCTYLRLNLSSKEIAPLLNISPRSVEVKRYRLRKKMNLPHEASLSNYILDL</sequence>
<dbReference type="SMART" id="SM00421">
    <property type="entry name" value="HTH_LUXR"/>
    <property type="match status" value="1"/>
</dbReference>
<dbReference type="InterPro" id="IPR036388">
    <property type="entry name" value="WH-like_DNA-bd_sf"/>
</dbReference>
<name>A0ABU3LG33_9FLAO</name>
<feature type="domain" description="HTH luxR-type" evidence="2">
    <location>
        <begin position="871"/>
        <end position="928"/>
    </location>
</feature>
<evidence type="ECO:0000313" key="3">
    <source>
        <dbReference type="EMBL" id="MDT7832676.1"/>
    </source>
</evidence>
<feature type="transmembrane region" description="Helical" evidence="1">
    <location>
        <begin position="728"/>
        <end position="753"/>
    </location>
</feature>
<comment type="caution">
    <text evidence="3">The sequence shown here is derived from an EMBL/GenBank/DDBJ whole genome shotgun (WGS) entry which is preliminary data.</text>
</comment>
<evidence type="ECO:0000256" key="1">
    <source>
        <dbReference type="SAM" id="Phobius"/>
    </source>
</evidence>
<dbReference type="SUPFAM" id="SSF46894">
    <property type="entry name" value="C-terminal effector domain of the bipartite response regulators"/>
    <property type="match status" value="1"/>
</dbReference>
<dbReference type="InterPro" id="IPR011123">
    <property type="entry name" value="Y_Y_Y"/>
</dbReference>
<reference evidence="3 4" key="1">
    <citation type="submission" date="2023-09" db="EMBL/GenBank/DDBJ databases">
        <title>Novel taxa isolated from Blanes Bay.</title>
        <authorList>
            <person name="Rey-Velasco X."/>
            <person name="Lucena T."/>
        </authorList>
    </citation>
    <scope>NUCLEOTIDE SEQUENCE [LARGE SCALE GENOMIC DNA]</scope>
    <source>
        <strain evidence="3 4">S356</strain>
    </source>
</reference>